<dbReference type="InterPro" id="IPR029044">
    <property type="entry name" value="Nucleotide-diphossugar_trans"/>
</dbReference>
<evidence type="ECO:0000313" key="6">
    <source>
        <dbReference type="EMBL" id="RGT94153.1"/>
    </source>
</evidence>
<dbReference type="PANTHER" id="PTHR43179:SF12">
    <property type="entry name" value="GALACTOFURANOSYLTRANSFERASE GLFT2"/>
    <property type="match status" value="1"/>
</dbReference>
<dbReference type="RefSeq" id="WP_016270429.1">
    <property type="nucleotide sequence ID" value="NZ_JADPFR010000393.1"/>
</dbReference>
<protein>
    <submittedName>
        <fullName evidence="6">Glycosyltransferase family 2 protein</fullName>
    </submittedName>
</protein>
<comment type="caution">
    <text evidence="6">The sequence shown here is derived from an EMBL/GenBank/DDBJ whole genome shotgun (WGS) entry which is preliminary data.</text>
</comment>
<evidence type="ECO:0000256" key="1">
    <source>
        <dbReference type="ARBA" id="ARBA00006739"/>
    </source>
</evidence>
<evidence type="ECO:0000256" key="2">
    <source>
        <dbReference type="ARBA" id="ARBA00022676"/>
    </source>
</evidence>
<dbReference type="InterPro" id="IPR001173">
    <property type="entry name" value="Glyco_trans_2-like"/>
</dbReference>
<dbReference type="EMBL" id="QRXI01000010">
    <property type="protein sequence ID" value="RGT94153.1"/>
    <property type="molecule type" value="Genomic_DNA"/>
</dbReference>
<evidence type="ECO:0000313" key="8">
    <source>
        <dbReference type="Proteomes" id="UP000460950"/>
    </source>
</evidence>
<evidence type="ECO:0000259" key="4">
    <source>
        <dbReference type="Pfam" id="PF00535"/>
    </source>
</evidence>
<keyword evidence="3 6" id="KW-0808">Transferase</keyword>
<organism evidence="6 7">
    <name type="scientific">Phocaeicola vulgatus</name>
    <name type="common">Bacteroides vulgatus</name>
    <dbReference type="NCBI Taxonomy" id="821"/>
    <lineage>
        <taxon>Bacteria</taxon>
        <taxon>Pseudomonadati</taxon>
        <taxon>Bacteroidota</taxon>
        <taxon>Bacteroidia</taxon>
        <taxon>Bacteroidales</taxon>
        <taxon>Bacteroidaceae</taxon>
        <taxon>Phocaeicola</taxon>
    </lineage>
</organism>
<sequence>METKKILAGIVLYNPEISRLKDNIKAIEGQVDKLIIIDNGCKSKDYLSLINEDKVHIINLKKNRGIATALNAILQYALDNDYDWALTLDQDSVSPSNLVDTYKSVVCQHDDLGMVCCKIRDRNFVMKREEALPQRDDYVDQCITSASMVFVKAWQDVGGFDDAMFIDSVDFDFCLLLRNWGWKIFRTYKVELLHELGNSEVIHIFGKEYLCSHYPPTRHYYISRNLIYEGRKHHKLAKSFRVLMRHIYTTLIYENKKWIKLNRILCGLANGVCMPITKPTKREKLNHE</sequence>
<dbReference type="EMBL" id="VULU01000006">
    <property type="protein sequence ID" value="MSS47677.1"/>
    <property type="molecule type" value="Genomic_DNA"/>
</dbReference>
<dbReference type="Proteomes" id="UP000283833">
    <property type="component" value="Unassembled WGS sequence"/>
</dbReference>
<dbReference type="Proteomes" id="UP000460950">
    <property type="component" value="Unassembled WGS sequence"/>
</dbReference>
<keyword evidence="2" id="KW-0328">Glycosyltransferase</keyword>
<evidence type="ECO:0000313" key="7">
    <source>
        <dbReference type="Proteomes" id="UP000283833"/>
    </source>
</evidence>
<feature type="domain" description="Glycosyltransferase 2-like" evidence="4">
    <location>
        <begin position="10"/>
        <end position="99"/>
    </location>
</feature>
<dbReference type="Gene3D" id="3.90.550.10">
    <property type="entry name" value="Spore Coat Polysaccharide Biosynthesis Protein SpsA, Chain A"/>
    <property type="match status" value="1"/>
</dbReference>
<accession>A0A412QT71</accession>
<comment type="similarity">
    <text evidence="1">Belongs to the glycosyltransferase 2 family.</text>
</comment>
<dbReference type="CDD" id="cd02526">
    <property type="entry name" value="GT2_RfbF_like"/>
    <property type="match status" value="1"/>
</dbReference>
<gene>
    <name evidence="6" type="ORF">DWX04_10020</name>
    <name evidence="5" type="ORF">FYJ30_04925</name>
</gene>
<evidence type="ECO:0000313" key="5">
    <source>
        <dbReference type="EMBL" id="MSS47677.1"/>
    </source>
</evidence>
<reference evidence="6 7" key="1">
    <citation type="submission" date="2018-08" db="EMBL/GenBank/DDBJ databases">
        <title>A genome reference for cultivated species of the human gut microbiota.</title>
        <authorList>
            <person name="Zou Y."/>
            <person name="Xue W."/>
            <person name="Luo G."/>
        </authorList>
    </citation>
    <scope>NUCLEOTIDE SEQUENCE [LARGE SCALE GENOMIC DNA]</scope>
    <source>
        <strain evidence="6 7">AF18-14</strain>
    </source>
</reference>
<name>A0A412QT71_PHOVU</name>
<reference evidence="5 8" key="2">
    <citation type="submission" date="2019-09" db="EMBL/GenBank/DDBJ databases">
        <title>In-depth cultivation of the pig gut microbiome towards novel bacterial diversity and tailored functional studies.</title>
        <authorList>
            <person name="Wylensek D."/>
            <person name="Hitch T.C.A."/>
            <person name="Clavel T."/>
        </authorList>
    </citation>
    <scope>NUCLEOTIDE SEQUENCE [LARGE SCALE GENOMIC DNA]</scope>
    <source>
        <strain evidence="5 8">WCA-389-WT-3C</strain>
    </source>
</reference>
<dbReference type="PANTHER" id="PTHR43179">
    <property type="entry name" value="RHAMNOSYLTRANSFERASE WBBL"/>
    <property type="match status" value="1"/>
</dbReference>
<evidence type="ECO:0000256" key="3">
    <source>
        <dbReference type="ARBA" id="ARBA00022679"/>
    </source>
</evidence>
<dbReference type="GO" id="GO:0016757">
    <property type="term" value="F:glycosyltransferase activity"/>
    <property type="evidence" value="ECO:0007669"/>
    <property type="project" value="UniProtKB-KW"/>
</dbReference>
<dbReference type="AlphaFoldDB" id="A0A412QT71"/>
<dbReference type="Pfam" id="PF00535">
    <property type="entry name" value="Glycos_transf_2"/>
    <property type="match status" value="1"/>
</dbReference>
<proteinExistence type="inferred from homology"/>
<dbReference type="SUPFAM" id="SSF53448">
    <property type="entry name" value="Nucleotide-diphospho-sugar transferases"/>
    <property type="match status" value="1"/>
</dbReference>